<organism evidence="2 3">
    <name type="scientific">Puccinia sorghi</name>
    <dbReference type="NCBI Taxonomy" id="27349"/>
    <lineage>
        <taxon>Eukaryota</taxon>
        <taxon>Fungi</taxon>
        <taxon>Dikarya</taxon>
        <taxon>Basidiomycota</taxon>
        <taxon>Pucciniomycotina</taxon>
        <taxon>Pucciniomycetes</taxon>
        <taxon>Pucciniales</taxon>
        <taxon>Pucciniaceae</taxon>
        <taxon>Puccinia</taxon>
    </lineage>
</organism>
<proteinExistence type="predicted"/>
<dbReference type="OrthoDB" id="124484at2759"/>
<dbReference type="EMBL" id="LAVV01008912">
    <property type="protein sequence ID" value="KNZ51665.1"/>
    <property type="molecule type" value="Genomic_DNA"/>
</dbReference>
<evidence type="ECO:0000313" key="3">
    <source>
        <dbReference type="Proteomes" id="UP000037035"/>
    </source>
</evidence>
<gene>
    <name evidence="2" type="ORF">VP01_386g9</name>
</gene>
<feature type="compositionally biased region" description="Basic residues" evidence="1">
    <location>
        <begin position="32"/>
        <end position="43"/>
    </location>
</feature>
<name>A0A0L6UUX0_9BASI</name>
<dbReference type="STRING" id="27349.A0A0L6UUX0"/>
<evidence type="ECO:0000313" key="2">
    <source>
        <dbReference type="EMBL" id="KNZ51665.1"/>
    </source>
</evidence>
<dbReference type="AlphaFoldDB" id="A0A0L6UUX0"/>
<reference evidence="2 3" key="1">
    <citation type="submission" date="2015-08" db="EMBL/GenBank/DDBJ databases">
        <title>Next Generation Sequencing and Analysis of the Genome of Puccinia sorghi L Schw, the Causal Agent of Maize Common Rust.</title>
        <authorList>
            <person name="Rochi L."/>
            <person name="Burguener G."/>
            <person name="Darino M."/>
            <person name="Turjanski A."/>
            <person name="Kreff E."/>
            <person name="Dieguez M.J."/>
            <person name="Sacco F."/>
        </authorList>
    </citation>
    <scope>NUCLEOTIDE SEQUENCE [LARGE SCALE GENOMIC DNA]</scope>
    <source>
        <strain evidence="2 3">RO10H11247</strain>
    </source>
</reference>
<feature type="region of interest" description="Disordered" evidence="1">
    <location>
        <begin position="1"/>
        <end position="58"/>
    </location>
</feature>
<dbReference type="Proteomes" id="UP000037035">
    <property type="component" value="Unassembled WGS sequence"/>
</dbReference>
<dbReference type="VEuPathDB" id="FungiDB:VP01_386g9"/>
<comment type="caution">
    <text evidence="2">The sequence shown here is derived from an EMBL/GenBank/DDBJ whole genome shotgun (WGS) entry which is preliminary data.</text>
</comment>
<sequence length="100" mass="11259">MPPRNKSNQKTSTSKNSSPMPTKASPKPTKTTTKKPAIRRKSKENRCNNSSSYYAAHKTEGHLKKEDYLVIIKWLKIKRNGDSCFGRGKAPAVGQYNHLL</sequence>
<feature type="compositionally biased region" description="Low complexity" evidence="1">
    <location>
        <begin position="1"/>
        <end position="31"/>
    </location>
</feature>
<accession>A0A0L6UUX0</accession>
<protein>
    <submittedName>
        <fullName evidence="2">Uncharacterized protein</fullName>
    </submittedName>
</protein>
<keyword evidence="3" id="KW-1185">Reference proteome</keyword>
<evidence type="ECO:0000256" key="1">
    <source>
        <dbReference type="SAM" id="MobiDB-lite"/>
    </source>
</evidence>